<evidence type="ECO:0000313" key="1">
    <source>
        <dbReference type="EMBL" id="GMR31532.1"/>
    </source>
</evidence>
<comment type="caution">
    <text evidence="1">The sequence shown here is derived from an EMBL/GenBank/DDBJ whole genome shotgun (WGS) entry which is preliminary data.</text>
</comment>
<gene>
    <name evidence="1" type="ORF">PMAYCL1PPCAC_01727</name>
</gene>
<accession>A0AAN5C6A8</accession>
<name>A0AAN5C6A8_9BILA</name>
<keyword evidence="2" id="KW-1185">Reference proteome</keyword>
<dbReference type="EMBL" id="BTRK01000001">
    <property type="protein sequence ID" value="GMR31532.1"/>
    <property type="molecule type" value="Genomic_DNA"/>
</dbReference>
<dbReference type="Proteomes" id="UP001328107">
    <property type="component" value="Unassembled WGS sequence"/>
</dbReference>
<proteinExistence type="predicted"/>
<protein>
    <submittedName>
        <fullName evidence="1">Uncharacterized protein</fullName>
    </submittedName>
</protein>
<feature type="non-terminal residue" evidence="1">
    <location>
        <position position="129"/>
    </location>
</feature>
<reference evidence="2" key="1">
    <citation type="submission" date="2022-10" db="EMBL/GenBank/DDBJ databases">
        <title>Genome assembly of Pristionchus species.</title>
        <authorList>
            <person name="Yoshida K."/>
            <person name="Sommer R.J."/>
        </authorList>
    </citation>
    <scope>NUCLEOTIDE SEQUENCE [LARGE SCALE GENOMIC DNA]</scope>
    <source>
        <strain evidence="2">RS5460</strain>
    </source>
</reference>
<sequence>AVGEEGFKKDSAEIIRAIYDRWPVDHSLHLVVYSLCQLANNDSLPIQKLLENLRDESMETLKKWKKRQLKLPDYRERILEKHEDDPVAIACSLVSELAPKSLYNDDKIRTISHYLYEIIELHNTNDVNA</sequence>
<feature type="non-terminal residue" evidence="1">
    <location>
        <position position="1"/>
    </location>
</feature>
<dbReference type="AlphaFoldDB" id="A0AAN5C6A8"/>
<evidence type="ECO:0000313" key="2">
    <source>
        <dbReference type="Proteomes" id="UP001328107"/>
    </source>
</evidence>
<organism evidence="1 2">
    <name type="scientific">Pristionchus mayeri</name>
    <dbReference type="NCBI Taxonomy" id="1317129"/>
    <lineage>
        <taxon>Eukaryota</taxon>
        <taxon>Metazoa</taxon>
        <taxon>Ecdysozoa</taxon>
        <taxon>Nematoda</taxon>
        <taxon>Chromadorea</taxon>
        <taxon>Rhabditida</taxon>
        <taxon>Rhabditina</taxon>
        <taxon>Diplogasteromorpha</taxon>
        <taxon>Diplogasteroidea</taxon>
        <taxon>Neodiplogasteridae</taxon>
        <taxon>Pristionchus</taxon>
    </lineage>
</organism>